<evidence type="ECO:0008006" key="2">
    <source>
        <dbReference type="Google" id="ProtNLM"/>
    </source>
</evidence>
<dbReference type="InterPro" id="IPR005564">
    <property type="entry name" value="Major_capsid_GpE"/>
</dbReference>
<sequence>MFDINLRQYFTPKAIADTLEMLPPLSSPVMDKVYPDASRRQHQFPVLGFSEIKRVVKNVPVVRRGSVAVAVEGDTGGITYIEPQPIEISTFLSAKELNDMKLLSDKGIQEHINDKIDFLRRIIRKTTEALSAQSLTGEISYPMKTATGLDTYTVNFGSTLSYTIDTVWDNSNKNLSGILEDLIGISEAISEGGYSNIAFLAGSKAFSSLANLVLNTAVESKISAQITEKNIMLAGFTIELMNSKYIDLTTGQTKYAVPPDKICAVSLDASHTLYYCAIDDIEAGLVAMPFFATPDTKKNPSGVEIVGKSKPLPVPVVDAICWATVTS</sequence>
<organism evidence="1">
    <name type="scientific">Thermodesulfovibrio aggregans</name>
    <dbReference type="NCBI Taxonomy" id="86166"/>
    <lineage>
        <taxon>Bacteria</taxon>
        <taxon>Pseudomonadati</taxon>
        <taxon>Nitrospirota</taxon>
        <taxon>Thermodesulfovibrionia</taxon>
        <taxon>Thermodesulfovibrionales</taxon>
        <taxon>Thermodesulfovibrionaceae</taxon>
        <taxon>Thermodesulfovibrio</taxon>
    </lineage>
</organism>
<proteinExistence type="predicted"/>
<name>A0A7C4EQG6_9BACT</name>
<accession>A0A7C4EQG6</accession>
<evidence type="ECO:0000313" key="1">
    <source>
        <dbReference type="EMBL" id="HGH00030.1"/>
    </source>
</evidence>
<dbReference type="AlphaFoldDB" id="A0A7C4EQG6"/>
<dbReference type="Pfam" id="PF03864">
    <property type="entry name" value="Phage_cap_E"/>
    <property type="match status" value="1"/>
</dbReference>
<protein>
    <recommendedName>
        <fullName evidence="2">Phage major capsid protein E</fullName>
    </recommendedName>
</protein>
<gene>
    <name evidence="1" type="ORF">ENV75_06260</name>
</gene>
<comment type="caution">
    <text evidence="1">The sequence shown here is derived from an EMBL/GenBank/DDBJ whole genome shotgun (WGS) entry which is preliminary data.</text>
</comment>
<dbReference type="EMBL" id="DTHO01000067">
    <property type="protein sequence ID" value="HGH00030.1"/>
    <property type="molecule type" value="Genomic_DNA"/>
</dbReference>
<reference evidence="1" key="1">
    <citation type="journal article" date="2020" name="mSystems">
        <title>Genome- and Community-Level Interaction Insights into Carbon Utilization and Element Cycling Functions of Hydrothermarchaeota in Hydrothermal Sediment.</title>
        <authorList>
            <person name="Zhou Z."/>
            <person name="Liu Y."/>
            <person name="Xu W."/>
            <person name="Pan J."/>
            <person name="Luo Z.H."/>
            <person name="Li M."/>
        </authorList>
    </citation>
    <scope>NUCLEOTIDE SEQUENCE [LARGE SCALE GENOMIC DNA]</scope>
    <source>
        <strain evidence="1">SpSt-788</strain>
    </source>
</reference>